<organism evidence="1 2">
    <name type="scientific">Leifsonia xyli subsp. xyli</name>
    <dbReference type="NCBI Taxonomy" id="59736"/>
    <lineage>
        <taxon>Bacteria</taxon>
        <taxon>Bacillati</taxon>
        <taxon>Actinomycetota</taxon>
        <taxon>Actinomycetes</taxon>
        <taxon>Micrococcales</taxon>
        <taxon>Microbacteriaceae</taxon>
        <taxon>Leifsonia</taxon>
    </lineage>
</organism>
<dbReference type="EMBL" id="LNZG01000023">
    <property type="protein sequence ID" value="ODA90068.1"/>
    <property type="molecule type" value="Genomic_DNA"/>
</dbReference>
<dbReference type="OrthoDB" id="9807790at2"/>
<sequence>MPAPFGIDTIHLAPVTAPEHGFLLVTGPAGSGRSTAILSLLEALQEQGAGAPIDAVLIAPRRSTLRDLPLWSEVADTADTREATINRLTRALGGTTPTQAMALPLLPLIGTTPTPEPDTAATPAPEPASFPALGKRGIVVVEDIGGFDGSGNEQALAALLKLLRRSDHTSIIEGESATLGTVWELASPLRGARWALALQPDANDTPSLFTTPFTHTKRADYPPGRGFLIENGRLTGIHIAQPENN</sequence>
<evidence type="ECO:0000313" key="1">
    <source>
        <dbReference type="EMBL" id="ODA90068.1"/>
    </source>
</evidence>
<proteinExistence type="predicted"/>
<protein>
    <recommendedName>
        <fullName evidence="3">FtsK domain-containing protein</fullName>
    </recommendedName>
</protein>
<dbReference type="SUPFAM" id="SSF52540">
    <property type="entry name" value="P-loop containing nucleoside triphosphate hydrolases"/>
    <property type="match status" value="1"/>
</dbReference>
<dbReference type="Proteomes" id="UP000094426">
    <property type="component" value="Unassembled WGS sequence"/>
</dbReference>
<dbReference type="RefSeq" id="WP_011186931.1">
    <property type="nucleotide sequence ID" value="NZ_LNZG01000023.1"/>
</dbReference>
<gene>
    <name evidence="1" type="ORF">ATY41_03325</name>
</gene>
<dbReference type="Gene3D" id="3.40.50.300">
    <property type="entry name" value="P-loop containing nucleotide triphosphate hydrolases"/>
    <property type="match status" value="1"/>
</dbReference>
<evidence type="ECO:0008006" key="3">
    <source>
        <dbReference type="Google" id="ProtNLM"/>
    </source>
</evidence>
<accession>A0A1E2SK92</accession>
<evidence type="ECO:0000313" key="2">
    <source>
        <dbReference type="Proteomes" id="UP000094426"/>
    </source>
</evidence>
<comment type="caution">
    <text evidence="1">The sequence shown here is derived from an EMBL/GenBank/DDBJ whole genome shotgun (WGS) entry which is preliminary data.</text>
</comment>
<dbReference type="AlphaFoldDB" id="A0A1E2SK92"/>
<dbReference type="InterPro" id="IPR027417">
    <property type="entry name" value="P-loop_NTPase"/>
</dbReference>
<reference evidence="1 2" key="1">
    <citation type="submission" date="2015-11" db="EMBL/GenBank/DDBJ databases">
        <authorList>
            <person name="Zhang Y."/>
            <person name="Guo Z."/>
        </authorList>
    </citation>
    <scope>NUCLEOTIDE SEQUENCE [LARGE SCALE GENOMIC DNA]</scope>
    <source>
        <strain evidence="2">gdw1</strain>
    </source>
</reference>
<name>A0A1E2SK92_LEIXY</name>